<sequence length="119" mass="13164">YEFTSGVTSPAIFTTDVIPENAELPAIIINEFGGPAWGSRGREGGDVLIRVRVYDDKNRETSTTRRIAWAVRKSLNRARLNMTNGYDAHRVIADVPALAPDVDGFPGYMIDVRAIVLEE</sequence>
<reference evidence="1" key="1">
    <citation type="journal article" date="2015" name="Nature">
        <title>Complex archaea that bridge the gap between prokaryotes and eukaryotes.</title>
        <authorList>
            <person name="Spang A."/>
            <person name="Saw J.H."/>
            <person name="Jorgensen S.L."/>
            <person name="Zaremba-Niedzwiedzka K."/>
            <person name="Martijn J."/>
            <person name="Lind A.E."/>
            <person name="van Eijk R."/>
            <person name="Schleper C."/>
            <person name="Guy L."/>
            <person name="Ettema T.J."/>
        </authorList>
    </citation>
    <scope>NUCLEOTIDE SEQUENCE</scope>
</reference>
<organism evidence="1">
    <name type="scientific">marine sediment metagenome</name>
    <dbReference type="NCBI Taxonomy" id="412755"/>
    <lineage>
        <taxon>unclassified sequences</taxon>
        <taxon>metagenomes</taxon>
        <taxon>ecological metagenomes</taxon>
    </lineage>
</organism>
<gene>
    <name evidence="1" type="ORF">LCGC14_2087510</name>
</gene>
<dbReference type="Gene3D" id="3.30.2000.30">
    <property type="match status" value="1"/>
</dbReference>
<name>A0A0F9EDX4_9ZZZZ</name>
<evidence type="ECO:0000313" key="1">
    <source>
        <dbReference type="EMBL" id="KKL72174.1"/>
    </source>
</evidence>
<dbReference type="Pfam" id="PF11367">
    <property type="entry name" value="Tail_completion_gp17"/>
    <property type="match status" value="1"/>
</dbReference>
<proteinExistence type="predicted"/>
<accession>A0A0F9EDX4</accession>
<protein>
    <recommendedName>
        <fullName evidence="2">DUF3168 domain-containing protein</fullName>
    </recommendedName>
</protein>
<comment type="caution">
    <text evidence="1">The sequence shown here is derived from an EMBL/GenBank/DDBJ whole genome shotgun (WGS) entry which is preliminary data.</text>
</comment>
<dbReference type="InterPro" id="IPR053745">
    <property type="entry name" value="Viral_Tail_Comp_sf"/>
</dbReference>
<dbReference type="InterPro" id="IPR021508">
    <property type="entry name" value="Gp17-like"/>
</dbReference>
<feature type="non-terminal residue" evidence="1">
    <location>
        <position position="1"/>
    </location>
</feature>
<evidence type="ECO:0008006" key="2">
    <source>
        <dbReference type="Google" id="ProtNLM"/>
    </source>
</evidence>
<dbReference type="AlphaFoldDB" id="A0A0F9EDX4"/>
<dbReference type="EMBL" id="LAZR01025353">
    <property type="protein sequence ID" value="KKL72174.1"/>
    <property type="molecule type" value="Genomic_DNA"/>
</dbReference>